<accession>A0A1T1HFB3</accession>
<dbReference type="GO" id="GO:0017111">
    <property type="term" value="F:ribonucleoside triphosphate phosphatase activity"/>
    <property type="evidence" value="ECO:0007669"/>
    <property type="project" value="UniProtKB-ARBA"/>
</dbReference>
<dbReference type="Pfam" id="PF01205">
    <property type="entry name" value="Impact_N"/>
    <property type="match status" value="1"/>
</dbReference>
<dbReference type="GO" id="GO:0005737">
    <property type="term" value="C:cytoplasm"/>
    <property type="evidence" value="ECO:0007669"/>
    <property type="project" value="TreeGrafter"/>
</dbReference>
<dbReference type="Proteomes" id="UP000190064">
    <property type="component" value="Unassembled WGS sequence"/>
</dbReference>
<feature type="domain" description="Impact N-terminal" evidence="2">
    <location>
        <begin position="18"/>
        <end position="125"/>
    </location>
</feature>
<dbReference type="Gene3D" id="3.30.230.30">
    <property type="entry name" value="Impact, N-terminal domain"/>
    <property type="match status" value="1"/>
</dbReference>
<comment type="caution">
    <text evidence="3">The sequence shown here is derived from an EMBL/GenBank/DDBJ whole genome shotgun (WGS) entry which is preliminary data.</text>
</comment>
<dbReference type="SUPFAM" id="SSF54980">
    <property type="entry name" value="EF-G C-terminal domain-like"/>
    <property type="match status" value="1"/>
</dbReference>
<dbReference type="InterPro" id="IPR035647">
    <property type="entry name" value="EFG_III/V"/>
</dbReference>
<dbReference type="NCBIfam" id="TIGR00257">
    <property type="entry name" value="IMPACT_YIGZ"/>
    <property type="match status" value="1"/>
</dbReference>
<name>A0A1T1HFB3_OCELI</name>
<evidence type="ECO:0000313" key="3">
    <source>
        <dbReference type="EMBL" id="OOV88506.1"/>
    </source>
</evidence>
<dbReference type="InterPro" id="IPR036956">
    <property type="entry name" value="Impact_N_sf"/>
</dbReference>
<evidence type="ECO:0000313" key="4">
    <source>
        <dbReference type="Proteomes" id="UP000190064"/>
    </source>
</evidence>
<dbReference type="STRING" id="966.BTA35_0203090"/>
<dbReference type="EMBL" id="MTSD02000001">
    <property type="protein sequence ID" value="OOV88506.1"/>
    <property type="molecule type" value="Genomic_DNA"/>
</dbReference>
<dbReference type="Gene3D" id="3.30.70.240">
    <property type="match status" value="1"/>
</dbReference>
<dbReference type="GO" id="GO:0006446">
    <property type="term" value="P:regulation of translational initiation"/>
    <property type="evidence" value="ECO:0007669"/>
    <property type="project" value="TreeGrafter"/>
</dbReference>
<dbReference type="InterPro" id="IPR015796">
    <property type="entry name" value="Impact_YigZ-like"/>
</dbReference>
<keyword evidence="4" id="KW-1185">Reference proteome</keyword>
<dbReference type="GO" id="GO:0043168">
    <property type="term" value="F:anion binding"/>
    <property type="evidence" value="ECO:0007669"/>
    <property type="project" value="UniProtKB-ARBA"/>
</dbReference>
<dbReference type="InterPro" id="IPR020568">
    <property type="entry name" value="Ribosomal_Su5_D2-typ_SF"/>
</dbReference>
<dbReference type="GO" id="GO:0032561">
    <property type="term" value="F:guanyl ribonucleotide binding"/>
    <property type="evidence" value="ECO:0007669"/>
    <property type="project" value="UniProtKB-ARBA"/>
</dbReference>
<organism evidence="3 4">
    <name type="scientific">Oceanospirillum linum</name>
    <dbReference type="NCBI Taxonomy" id="966"/>
    <lineage>
        <taxon>Bacteria</taxon>
        <taxon>Pseudomonadati</taxon>
        <taxon>Pseudomonadota</taxon>
        <taxon>Gammaproteobacteria</taxon>
        <taxon>Oceanospirillales</taxon>
        <taxon>Oceanospirillaceae</taxon>
        <taxon>Oceanospirillum</taxon>
    </lineage>
</organism>
<dbReference type="PANTHER" id="PTHR16301">
    <property type="entry name" value="IMPACT-RELATED"/>
    <property type="match status" value="1"/>
</dbReference>
<proteinExistence type="inferred from homology"/>
<dbReference type="PANTHER" id="PTHR16301:SF20">
    <property type="entry name" value="IMPACT FAMILY MEMBER YIGZ"/>
    <property type="match status" value="1"/>
</dbReference>
<evidence type="ECO:0000256" key="1">
    <source>
        <dbReference type="ARBA" id="ARBA00007665"/>
    </source>
</evidence>
<sequence length="201" mass="22232">MSIYHKPAGEARTELEIKRSRFISIAAPVSDTAECQAFIQSVKDEFPDARHHCTAFIAGAPNNSQCYGMSDDGEPSGTAGKPMFNVLMHSGLGEIVVVIVRYFGGIKLGTGGLVKAYSQATQMVLDALDTEEVRPHYAVEIEADYAFESDIRHWLKELSARKVDCQYSQFVSLTAEVEEPDLLAERLQQSGQGRIRFKVLD</sequence>
<comment type="similarity">
    <text evidence="1">Belongs to the IMPACT family.</text>
</comment>
<dbReference type="InterPro" id="IPR001498">
    <property type="entry name" value="Impact_N"/>
</dbReference>
<dbReference type="SUPFAM" id="SSF54211">
    <property type="entry name" value="Ribosomal protein S5 domain 2-like"/>
    <property type="match status" value="1"/>
</dbReference>
<gene>
    <name evidence="3" type="ORF">BTA35_0203090</name>
</gene>
<reference evidence="3" key="1">
    <citation type="submission" date="2017-02" db="EMBL/GenBank/DDBJ databases">
        <title>Draft Genome Sequence of the Salt Water Bacterium Oceanospirillum linum ATCC 11336.</title>
        <authorList>
            <person name="Trachtenberg A.M."/>
            <person name="Carney J.G."/>
            <person name="Linnane J.D."/>
            <person name="Rheaume B.A."/>
            <person name="Pitts N.L."/>
            <person name="Mykles D.L."/>
            <person name="Maclea K.S."/>
        </authorList>
    </citation>
    <scope>NUCLEOTIDE SEQUENCE [LARGE SCALE GENOMIC DNA]</scope>
    <source>
        <strain evidence="3">ATCC 11336</strain>
    </source>
</reference>
<dbReference type="RefSeq" id="WP_077242944.1">
    <property type="nucleotide sequence ID" value="NZ_FXTS01000001.1"/>
</dbReference>
<dbReference type="InterPro" id="IPR023582">
    <property type="entry name" value="Impact"/>
</dbReference>
<protein>
    <submittedName>
        <fullName evidence="3">YigZ family protein</fullName>
    </submittedName>
</protein>
<dbReference type="AlphaFoldDB" id="A0A1T1HFB3"/>
<evidence type="ECO:0000259" key="2">
    <source>
        <dbReference type="Pfam" id="PF01205"/>
    </source>
</evidence>